<evidence type="ECO:0000259" key="7">
    <source>
        <dbReference type="PROSITE" id="PS50983"/>
    </source>
</evidence>
<evidence type="ECO:0000256" key="1">
    <source>
        <dbReference type="ARBA" id="ARBA00004196"/>
    </source>
</evidence>
<keyword evidence="4" id="KW-0406">Ion transport</keyword>
<dbReference type="InterPro" id="IPR051313">
    <property type="entry name" value="Bact_iron-sidero_bind"/>
</dbReference>
<dbReference type="SUPFAM" id="SSF53807">
    <property type="entry name" value="Helical backbone' metal receptor"/>
    <property type="match status" value="1"/>
</dbReference>
<dbReference type="Pfam" id="PF01497">
    <property type="entry name" value="Peripla_BP_2"/>
    <property type="match status" value="1"/>
</dbReference>
<dbReference type="Proteomes" id="UP000547879">
    <property type="component" value="Unassembled WGS sequence"/>
</dbReference>
<evidence type="ECO:0000256" key="2">
    <source>
        <dbReference type="ARBA" id="ARBA00008814"/>
    </source>
</evidence>
<keyword evidence="9" id="KW-1185">Reference proteome</keyword>
<feature type="chain" id="PRO_5031261880" evidence="6">
    <location>
        <begin position="22"/>
        <end position="324"/>
    </location>
</feature>
<keyword evidence="5 6" id="KW-0732">Signal</keyword>
<comment type="caution">
    <text evidence="8">The sequence shown here is derived from an EMBL/GenBank/DDBJ whole genome shotgun (WGS) entry which is preliminary data.</text>
</comment>
<accession>A0A7W9YBY0</accession>
<evidence type="ECO:0000256" key="6">
    <source>
        <dbReference type="SAM" id="SignalP"/>
    </source>
</evidence>
<dbReference type="PANTHER" id="PTHR30532:SF28">
    <property type="entry name" value="PETROBACTIN-BINDING PROTEIN YCLQ"/>
    <property type="match status" value="1"/>
</dbReference>
<keyword evidence="4" id="KW-0408">Iron</keyword>
<dbReference type="CDD" id="cd01146">
    <property type="entry name" value="FhuD"/>
    <property type="match status" value="1"/>
</dbReference>
<comment type="similarity">
    <text evidence="2">Belongs to the bacterial solute-binding protein 8 family.</text>
</comment>
<dbReference type="EMBL" id="JACHEG010000011">
    <property type="protein sequence ID" value="MBB6165749.1"/>
    <property type="molecule type" value="Genomic_DNA"/>
</dbReference>
<evidence type="ECO:0000256" key="5">
    <source>
        <dbReference type="ARBA" id="ARBA00022729"/>
    </source>
</evidence>
<dbReference type="Gene3D" id="3.40.50.1980">
    <property type="entry name" value="Nitrogenase molybdenum iron protein domain"/>
    <property type="match status" value="2"/>
</dbReference>
<feature type="domain" description="Fe/B12 periplasmic-binding" evidence="7">
    <location>
        <begin position="45"/>
        <end position="315"/>
    </location>
</feature>
<gene>
    <name evidence="8" type="ORF">HNQ72_005597</name>
</gene>
<dbReference type="GO" id="GO:0030288">
    <property type="term" value="C:outer membrane-bounded periplasmic space"/>
    <property type="evidence" value="ECO:0007669"/>
    <property type="project" value="TreeGrafter"/>
</dbReference>
<dbReference type="PROSITE" id="PS50983">
    <property type="entry name" value="FE_B12_PBP"/>
    <property type="match status" value="1"/>
</dbReference>
<organism evidence="8 9">
    <name type="scientific">Rhizobium wenxiniae</name>
    <dbReference type="NCBI Taxonomy" id="1737357"/>
    <lineage>
        <taxon>Bacteria</taxon>
        <taxon>Pseudomonadati</taxon>
        <taxon>Pseudomonadota</taxon>
        <taxon>Alphaproteobacteria</taxon>
        <taxon>Hyphomicrobiales</taxon>
        <taxon>Rhizobiaceae</taxon>
        <taxon>Rhizobium/Agrobacterium group</taxon>
        <taxon>Rhizobium</taxon>
    </lineage>
</organism>
<dbReference type="PANTHER" id="PTHR30532">
    <property type="entry name" value="IRON III DICITRATE-BINDING PERIPLASMIC PROTEIN"/>
    <property type="match status" value="1"/>
</dbReference>
<evidence type="ECO:0000256" key="4">
    <source>
        <dbReference type="ARBA" id="ARBA00022496"/>
    </source>
</evidence>
<sequence>MRRLLILAHLLIWAAAGPVYAEPAGFPVTVQHALGTTTVSSPPKRIVTIGWSVQDAVFALGFAPVAMPKHDMTDDGILPWDAPFVTDRNITLLEPGLIDFEEIAALRPDLILAVRSGVDAVSFQRLSRIASTVVYQSGPWLAGWQEQTLVAGAALGVADQAKALVEKTGDFLKDLGGRYPVLKDRTFVFGTYFNGASGIVVYLPADPRVAALNALGMKNPVVVEELAAANPGKFSASLSFEQSDRIDADLLVMWYGEGTREAAEAQPLFHTIAPVRQGGYVALDDPASVWSTSALSVLSIPYGFPRFMPRLAEAAERVARHRSE</sequence>
<name>A0A7W9YBY0_9HYPH</name>
<dbReference type="RefSeq" id="WP_183997268.1">
    <property type="nucleotide sequence ID" value="NZ_BMHW01000013.1"/>
</dbReference>
<proteinExistence type="inferred from homology"/>
<protein>
    <submittedName>
        <fullName evidence="8">Iron complex transport system substrate-binding protein</fullName>
    </submittedName>
</protein>
<evidence type="ECO:0000313" key="8">
    <source>
        <dbReference type="EMBL" id="MBB6165749.1"/>
    </source>
</evidence>
<evidence type="ECO:0000313" key="9">
    <source>
        <dbReference type="Proteomes" id="UP000547879"/>
    </source>
</evidence>
<comment type="subcellular location">
    <subcellularLocation>
        <location evidence="1">Cell envelope</location>
    </subcellularLocation>
</comment>
<dbReference type="AlphaFoldDB" id="A0A7W9YBY0"/>
<feature type="signal peptide" evidence="6">
    <location>
        <begin position="1"/>
        <end position="21"/>
    </location>
</feature>
<reference evidence="8 9" key="1">
    <citation type="submission" date="2020-08" db="EMBL/GenBank/DDBJ databases">
        <title>Genomic Encyclopedia of Type Strains, Phase IV (KMG-IV): sequencing the most valuable type-strain genomes for metagenomic binning, comparative biology and taxonomic classification.</title>
        <authorList>
            <person name="Goeker M."/>
        </authorList>
    </citation>
    <scope>NUCLEOTIDE SEQUENCE [LARGE SCALE GENOMIC DNA]</scope>
    <source>
        <strain evidence="8 9">DSM 100734</strain>
    </source>
</reference>
<dbReference type="InterPro" id="IPR002491">
    <property type="entry name" value="ABC_transptr_periplasmic_BD"/>
</dbReference>
<dbReference type="GO" id="GO:1901678">
    <property type="term" value="P:iron coordination entity transport"/>
    <property type="evidence" value="ECO:0007669"/>
    <property type="project" value="UniProtKB-ARBA"/>
</dbReference>
<keyword evidence="3" id="KW-0813">Transport</keyword>
<evidence type="ECO:0000256" key="3">
    <source>
        <dbReference type="ARBA" id="ARBA00022448"/>
    </source>
</evidence>
<keyword evidence="4" id="KW-0410">Iron transport</keyword>